<evidence type="ECO:0000313" key="1">
    <source>
        <dbReference type="EMBL" id="OWK68428.1"/>
    </source>
</evidence>
<evidence type="ECO:0008006" key="4">
    <source>
        <dbReference type="Google" id="ProtNLM"/>
    </source>
</evidence>
<protein>
    <recommendedName>
        <fullName evidence="4">Secreted protein</fullName>
    </recommendedName>
</protein>
<dbReference type="EMBL" id="NGKM01000001">
    <property type="protein sequence ID" value="OWK68428.1"/>
    <property type="molecule type" value="Genomic_DNA"/>
</dbReference>
<dbReference type="Proteomes" id="UP000197394">
    <property type="component" value="Unassembled WGS sequence"/>
</dbReference>
<dbReference type="EMBL" id="CP072270">
    <property type="protein sequence ID" value="QTK44459.1"/>
    <property type="molecule type" value="Genomic_DNA"/>
</dbReference>
<dbReference type="RefSeq" id="WP_045543821.1">
    <property type="nucleotide sequence ID" value="NZ_AP014649.1"/>
</dbReference>
<gene>
    <name evidence="1" type="ORF">CBE85_01445</name>
    <name evidence="2" type="ORF">J6E47_05135</name>
</gene>
<accession>A0A246A728</accession>
<evidence type="ECO:0000313" key="3">
    <source>
        <dbReference type="Proteomes" id="UP000197394"/>
    </source>
</evidence>
<dbReference type="Proteomes" id="UP000664966">
    <property type="component" value="Chromosome"/>
</dbReference>
<reference evidence="2" key="2">
    <citation type="submission" date="2021-03" db="EMBL/GenBank/DDBJ databases">
        <title>Complete genome sequencing of Acinetobacter baumannii.</title>
        <authorList>
            <person name="Yadav B."/>
            <person name="Makwana N."/>
            <person name="Kharat A.S."/>
            <person name="Veeraraghavan B."/>
            <person name="Vijayakumar S."/>
            <person name="Priya M."/>
        </authorList>
    </citation>
    <scope>NUCLEOTIDE SEQUENCE</scope>
    <source>
        <strain evidence="2">KSK6</strain>
    </source>
</reference>
<sequence length="65" mass="7494">MIKFITVWVLTVTQHQMVGSATESTYQLQYATQSICEKQKLRHETDRTSARCDFQQVPVYVGSQP</sequence>
<name>A0A246A728_ACIBA</name>
<dbReference type="AlphaFoldDB" id="A0A246A728"/>
<evidence type="ECO:0000313" key="2">
    <source>
        <dbReference type="EMBL" id="QTK44459.1"/>
    </source>
</evidence>
<organism evidence="1 3">
    <name type="scientific">Acinetobacter baumannii</name>
    <dbReference type="NCBI Taxonomy" id="470"/>
    <lineage>
        <taxon>Bacteria</taxon>
        <taxon>Pseudomonadati</taxon>
        <taxon>Pseudomonadota</taxon>
        <taxon>Gammaproteobacteria</taxon>
        <taxon>Moraxellales</taxon>
        <taxon>Moraxellaceae</taxon>
        <taxon>Acinetobacter</taxon>
        <taxon>Acinetobacter calcoaceticus/baumannii complex</taxon>
    </lineage>
</organism>
<proteinExistence type="predicted"/>
<reference evidence="1 3" key="1">
    <citation type="submission" date="2017-05" db="EMBL/GenBank/DDBJ databases">
        <title>Draft genome sequence of MDR A. baumannii AB360.</title>
        <authorList>
            <person name="Wareham D.W."/>
            <person name="Bean D.C."/>
        </authorList>
    </citation>
    <scope>NUCLEOTIDE SEQUENCE [LARGE SCALE GENOMIC DNA]</scope>
    <source>
        <strain evidence="1 3">AB360</strain>
    </source>
</reference>